<dbReference type="PANTHER" id="PTHR36120:SF1">
    <property type="entry name" value="L-FUCOSE ISOMERASE C-TERMINAL DOMAIN-CONTAINING PROTEIN"/>
    <property type="match status" value="1"/>
</dbReference>
<keyword evidence="1" id="KW-0413">Isomerase</keyword>
<keyword evidence="2" id="KW-0119">Carbohydrate metabolism</keyword>
<evidence type="ECO:0000259" key="3">
    <source>
        <dbReference type="Pfam" id="PF02952"/>
    </source>
</evidence>
<gene>
    <name evidence="4" type="ORF">FKG94_24700</name>
</gene>
<dbReference type="GO" id="GO:0006004">
    <property type="term" value="P:fucose metabolic process"/>
    <property type="evidence" value="ECO:0007669"/>
    <property type="project" value="InterPro"/>
</dbReference>
<evidence type="ECO:0000256" key="2">
    <source>
        <dbReference type="ARBA" id="ARBA00023277"/>
    </source>
</evidence>
<dbReference type="SUPFAM" id="SSF53743">
    <property type="entry name" value="FucI/AraA N-terminal and middle domains"/>
    <property type="match status" value="1"/>
</dbReference>
<sequence>MSTYGVVALARPTFDVEFAEENKNRAFAALDAAGIATVGPRELLFDGPAVVAAAQAIQSAARIDLLLIIQVTFTDASMTVHLARDIEAPVALWGLPEPRAGGRLRLNAYCGINLAAHALGKAEVDYGWLYLSADAAGIEQRLRDLLQPLPPRDSRISRPGAATDPAAQRVMRALAGSRIGVVGRHPDGFDTCAYDGPALRRLAGVEVESVELETLFARAKAADDDRVAAVRARAQRDLAGLGAVDQAQLDRSLRIYCALQDVQADTGASSLAVRCWPETFTDYGCAACGPMAMMNEAGVPCACEADVYGSLSTLMMQELAQAPVWMADLVDIDAGDDTAVFWHCGLAPLSMCDPEAQPQATIHTNRKMPLLHQFPLKPGRVTLARLSQAKNVTKLIIGGAEMLRAPMAFTGTSGTLRFDRPAAAVCATIMDEGVEHHYAIAYGDYRESLRALAAQMEVPVLELT</sequence>
<dbReference type="EMBL" id="VHSG01000033">
    <property type="protein sequence ID" value="TQV67735.1"/>
    <property type="molecule type" value="Genomic_DNA"/>
</dbReference>
<proteinExistence type="predicted"/>
<evidence type="ECO:0000313" key="4">
    <source>
        <dbReference type="EMBL" id="TQV67735.1"/>
    </source>
</evidence>
<dbReference type="RefSeq" id="WP_142929632.1">
    <property type="nucleotide sequence ID" value="NZ_ML660109.1"/>
</dbReference>
<dbReference type="AlphaFoldDB" id="A0A545SS11"/>
<reference evidence="4 5" key="1">
    <citation type="submission" date="2019-06" db="EMBL/GenBank/DDBJ databases">
        <title>Whole genome sequence for Cellvibrionaceae sp. R142.</title>
        <authorList>
            <person name="Wang G."/>
        </authorList>
    </citation>
    <scope>NUCLEOTIDE SEQUENCE [LARGE SCALE GENOMIC DNA]</scope>
    <source>
        <strain evidence="4 5">R142</strain>
    </source>
</reference>
<comment type="caution">
    <text evidence="4">The sequence shown here is derived from an EMBL/GenBank/DDBJ whole genome shotgun (WGS) entry which is preliminary data.</text>
</comment>
<dbReference type="GO" id="GO:0005737">
    <property type="term" value="C:cytoplasm"/>
    <property type="evidence" value="ECO:0007669"/>
    <property type="project" value="InterPro"/>
</dbReference>
<dbReference type="InterPro" id="IPR015888">
    <property type="entry name" value="Fuc_isomerase_C"/>
</dbReference>
<dbReference type="InterPro" id="IPR009015">
    <property type="entry name" value="Fucose_isomerase_N/cen_sf"/>
</dbReference>
<evidence type="ECO:0000256" key="1">
    <source>
        <dbReference type="ARBA" id="ARBA00023235"/>
    </source>
</evidence>
<feature type="domain" description="L-fucose isomerase C-terminal" evidence="3">
    <location>
        <begin position="377"/>
        <end position="461"/>
    </location>
</feature>
<keyword evidence="5" id="KW-1185">Reference proteome</keyword>
<name>A0A545SS11_9GAMM</name>
<dbReference type="Pfam" id="PF02952">
    <property type="entry name" value="Fucose_iso_C"/>
    <property type="match status" value="1"/>
</dbReference>
<evidence type="ECO:0000313" key="5">
    <source>
        <dbReference type="Proteomes" id="UP000319732"/>
    </source>
</evidence>
<dbReference type="GO" id="GO:0008736">
    <property type="term" value="F:L-fucose isomerase activity"/>
    <property type="evidence" value="ECO:0007669"/>
    <property type="project" value="InterPro"/>
</dbReference>
<dbReference type="Proteomes" id="UP000319732">
    <property type="component" value="Unassembled WGS sequence"/>
</dbReference>
<accession>A0A545SS11</accession>
<dbReference type="PANTHER" id="PTHR36120">
    <property type="entry name" value="FUCOSE ISOMERASE"/>
    <property type="match status" value="1"/>
</dbReference>
<protein>
    <recommendedName>
        <fullName evidence="3">L-fucose isomerase C-terminal domain-containing protein</fullName>
    </recommendedName>
</protein>
<dbReference type="OrthoDB" id="5838738at2"/>
<organism evidence="4 5">
    <name type="scientific">Exilibacterium tricleocarpae</name>
    <dbReference type="NCBI Taxonomy" id="2591008"/>
    <lineage>
        <taxon>Bacteria</taxon>
        <taxon>Pseudomonadati</taxon>
        <taxon>Pseudomonadota</taxon>
        <taxon>Gammaproteobacteria</taxon>
        <taxon>Cellvibrionales</taxon>
        <taxon>Cellvibrionaceae</taxon>
        <taxon>Exilibacterium</taxon>
    </lineage>
</organism>